<comment type="caution">
    <text evidence="1">The sequence shown here is derived from an EMBL/GenBank/DDBJ whole genome shotgun (WGS) entry which is preliminary data.</text>
</comment>
<dbReference type="Proteomes" id="UP001207468">
    <property type="component" value="Unassembled WGS sequence"/>
</dbReference>
<sequence length="313" mass="36356">MAYCSRCQRWFPHAQALEQHTQNSSFHWVCDPCNLDFKGPNALQQHFIQSPKHHYCEKHNESEASLRSHYDRQHDLCPKCGDEFDDVEQFWEHAQRDHYACLECYELFDTYAELQSHDRDVHTTCTDCHRVFQNDNNLRQHLKSKIHQPANVRCPGRGCNRLFISHAALTLHFEAGTCPSGMTREELNRLVVRFDRNNYITNPTRLLTGPQGQYQPRPPAKTWATLLSWNGVAFECFLCHATFRTLAHLNQHLQSPIHAEKIYRCPKSDCRIEFATLSGLCQHVEHGSCGVRMFKSVRDVMEGLTKGFNTITL</sequence>
<name>A0ACC0TZ59_9AGAM</name>
<protein>
    <submittedName>
        <fullName evidence="1">Uncharacterized protein</fullName>
    </submittedName>
</protein>
<gene>
    <name evidence="1" type="ORF">F5148DRAFT_424882</name>
</gene>
<accession>A0ACC0TZ59</accession>
<keyword evidence="2" id="KW-1185">Reference proteome</keyword>
<proteinExistence type="predicted"/>
<organism evidence="1 2">
    <name type="scientific">Russula earlei</name>
    <dbReference type="NCBI Taxonomy" id="71964"/>
    <lineage>
        <taxon>Eukaryota</taxon>
        <taxon>Fungi</taxon>
        <taxon>Dikarya</taxon>
        <taxon>Basidiomycota</taxon>
        <taxon>Agaricomycotina</taxon>
        <taxon>Agaricomycetes</taxon>
        <taxon>Russulales</taxon>
        <taxon>Russulaceae</taxon>
        <taxon>Russula</taxon>
    </lineage>
</organism>
<evidence type="ECO:0000313" key="1">
    <source>
        <dbReference type="EMBL" id="KAI9454520.1"/>
    </source>
</evidence>
<dbReference type="EMBL" id="JAGFNK010000271">
    <property type="protein sequence ID" value="KAI9454520.1"/>
    <property type="molecule type" value="Genomic_DNA"/>
</dbReference>
<evidence type="ECO:0000313" key="2">
    <source>
        <dbReference type="Proteomes" id="UP001207468"/>
    </source>
</evidence>
<reference evidence="1" key="1">
    <citation type="submission" date="2021-03" db="EMBL/GenBank/DDBJ databases">
        <title>Evolutionary priming and transition to the ectomycorrhizal habit in an iconic lineage of mushroom-forming fungi: is preadaptation a requirement?</title>
        <authorList>
            <consortium name="DOE Joint Genome Institute"/>
            <person name="Looney B.P."/>
            <person name="Miyauchi S."/>
            <person name="Morin E."/>
            <person name="Drula E."/>
            <person name="Courty P.E."/>
            <person name="Chicoki N."/>
            <person name="Fauchery L."/>
            <person name="Kohler A."/>
            <person name="Kuo A."/>
            <person name="LaButti K."/>
            <person name="Pangilinan J."/>
            <person name="Lipzen A."/>
            <person name="Riley R."/>
            <person name="Andreopoulos W."/>
            <person name="He G."/>
            <person name="Johnson J."/>
            <person name="Barry K.W."/>
            <person name="Grigoriev I.V."/>
            <person name="Nagy L."/>
            <person name="Hibbett D."/>
            <person name="Henrissat B."/>
            <person name="Matheny P.B."/>
            <person name="Labbe J."/>
            <person name="Martin A.F."/>
        </authorList>
    </citation>
    <scope>NUCLEOTIDE SEQUENCE</scope>
    <source>
        <strain evidence="1">BPL698</strain>
    </source>
</reference>